<proteinExistence type="inferred from homology"/>
<dbReference type="AlphaFoldDB" id="A0A4V2W9J3"/>
<dbReference type="PANTHER" id="PTHR33529">
    <property type="entry name" value="SLR0882 PROTEIN-RELATED"/>
    <property type="match status" value="1"/>
</dbReference>
<comment type="function">
    <text evidence="1">Part of the ABC transporter complex LptBFG involved in the translocation of lipopolysaccharide (LPS) from the inner membrane to the outer membrane.</text>
</comment>
<keyword evidence="7" id="KW-0997">Cell inner membrane</keyword>
<dbReference type="GO" id="GO:0043190">
    <property type="term" value="C:ATP-binding cassette (ABC) transporter complex"/>
    <property type="evidence" value="ECO:0007669"/>
    <property type="project" value="InterPro"/>
</dbReference>
<dbReference type="GO" id="GO:0015920">
    <property type="term" value="P:lipopolysaccharide transport"/>
    <property type="evidence" value="ECO:0007669"/>
    <property type="project" value="TreeGrafter"/>
</dbReference>
<feature type="transmembrane region" description="Helical" evidence="12">
    <location>
        <begin position="16"/>
        <end position="34"/>
    </location>
</feature>
<comment type="similarity">
    <text evidence="3">Belongs to the LptF/LptG family.</text>
</comment>
<dbReference type="InterPro" id="IPR030922">
    <property type="entry name" value="LptF"/>
</dbReference>
<accession>A0A4V2W9J3</accession>
<reference evidence="13 14" key="1">
    <citation type="submission" date="2019-03" db="EMBL/GenBank/DDBJ databases">
        <title>Genomic Encyclopedia of Type Strains, Phase IV (KMG-IV): sequencing the most valuable type-strain genomes for metagenomic binning, comparative biology and taxonomic classification.</title>
        <authorList>
            <person name="Goeker M."/>
        </authorList>
    </citation>
    <scope>NUCLEOTIDE SEQUENCE [LARGE SCALE GENOMIC DNA]</scope>
    <source>
        <strain evidence="13 14">DSM 203</strain>
    </source>
</reference>
<feature type="transmembrane region" description="Helical" evidence="12">
    <location>
        <begin position="299"/>
        <end position="316"/>
    </location>
</feature>
<dbReference type="GO" id="GO:0055085">
    <property type="term" value="P:transmembrane transport"/>
    <property type="evidence" value="ECO:0007669"/>
    <property type="project" value="InterPro"/>
</dbReference>
<dbReference type="InterPro" id="IPR005495">
    <property type="entry name" value="LptG/LptF_permease"/>
</dbReference>
<feature type="transmembrane region" description="Helical" evidence="12">
    <location>
        <begin position="273"/>
        <end position="292"/>
    </location>
</feature>
<dbReference type="NCBIfam" id="TIGR04407">
    <property type="entry name" value="LptF_YjgP"/>
    <property type="match status" value="1"/>
</dbReference>
<evidence type="ECO:0000256" key="10">
    <source>
        <dbReference type="ARBA" id="ARBA00023136"/>
    </source>
</evidence>
<evidence type="ECO:0000256" key="12">
    <source>
        <dbReference type="SAM" id="Phobius"/>
    </source>
</evidence>
<dbReference type="Pfam" id="PF03739">
    <property type="entry name" value="LptF_LptG"/>
    <property type="match status" value="1"/>
</dbReference>
<gene>
    <name evidence="13" type="ORF">EDC29_106198</name>
</gene>
<evidence type="ECO:0000256" key="7">
    <source>
        <dbReference type="ARBA" id="ARBA00022519"/>
    </source>
</evidence>
<comment type="caution">
    <text evidence="13">The sequence shown here is derived from an EMBL/GenBank/DDBJ whole genome shotgun (WGS) entry which is preliminary data.</text>
</comment>
<dbReference type="RefSeq" id="WP_123140643.1">
    <property type="nucleotide sequence ID" value="NZ_NRRH01000009.1"/>
</dbReference>
<evidence type="ECO:0000256" key="4">
    <source>
        <dbReference type="ARBA" id="ARBA00014213"/>
    </source>
</evidence>
<sequence length="367" mass="40684">MLGIVDRYVLREVTKVFLAIVLTLALIVASMLLLRTFEEVNVGALSVTLVFRFLGYQLVRDASSLLPPAFFLAALVTLSRLARDSELIAMHACGLGPSRTYRALLLLAVPVAALTAWFALVLQPWAATGIQDIRMQQKEQAAQIAGLQPGRFYVEEEGDVVVYIGAIDRHRSLGDVFLLDRRGGTNRMVVSEGGVHRLEEGSGDHLVTLTSGHRFDGNPGEAAFMIGDFDAYEIRIRAKERAARARGKRSTVPTSELRVAADLADRVEFEHRLAAPLAIFTLAVLAIPLVAVSPRQSSTGRLALAFLAYFCFFNLQRLAEGWLEEGITPLWLSSQWYQLLILVVVYLALLPDSLWARRVLGRWRRAD</sequence>
<evidence type="ECO:0000256" key="5">
    <source>
        <dbReference type="ARBA" id="ARBA00022448"/>
    </source>
</evidence>
<comment type="subcellular location">
    <subcellularLocation>
        <location evidence="2">Cell inner membrane</location>
        <topology evidence="2">Multi-pass membrane protein</topology>
    </subcellularLocation>
</comment>
<evidence type="ECO:0000256" key="6">
    <source>
        <dbReference type="ARBA" id="ARBA00022475"/>
    </source>
</evidence>
<dbReference type="Proteomes" id="UP000295247">
    <property type="component" value="Unassembled WGS sequence"/>
</dbReference>
<feature type="transmembrane region" description="Helical" evidence="12">
    <location>
        <begin position="103"/>
        <end position="126"/>
    </location>
</feature>
<dbReference type="PANTHER" id="PTHR33529:SF7">
    <property type="entry name" value="LIPOPOLYSACCHARIDE EXPORT SYSTEM PERMEASE PROTEIN LPTF"/>
    <property type="match status" value="1"/>
</dbReference>
<protein>
    <recommendedName>
        <fullName evidence="4">Lipopolysaccharide export system permease protein LptF</fullName>
    </recommendedName>
</protein>
<evidence type="ECO:0000313" key="14">
    <source>
        <dbReference type="Proteomes" id="UP000295247"/>
    </source>
</evidence>
<keyword evidence="10 12" id="KW-0472">Membrane</keyword>
<keyword evidence="8 12" id="KW-0812">Transmembrane</keyword>
<evidence type="ECO:0000256" key="11">
    <source>
        <dbReference type="ARBA" id="ARBA00026081"/>
    </source>
</evidence>
<keyword evidence="6" id="KW-1003">Cell membrane</keyword>
<evidence type="ECO:0000256" key="3">
    <source>
        <dbReference type="ARBA" id="ARBA00007725"/>
    </source>
</evidence>
<evidence type="ECO:0000256" key="9">
    <source>
        <dbReference type="ARBA" id="ARBA00022989"/>
    </source>
</evidence>
<evidence type="ECO:0000256" key="2">
    <source>
        <dbReference type="ARBA" id="ARBA00004429"/>
    </source>
</evidence>
<evidence type="ECO:0000256" key="8">
    <source>
        <dbReference type="ARBA" id="ARBA00022692"/>
    </source>
</evidence>
<dbReference type="EMBL" id="SMDC01000006">
    <property type="protein sequence ID" value="TCW35630.1"/>
    <property type="molecule type" value="Genomic_DNA"/>
</dbReference>
<keyword evidence="9 12" id="KW-1133">Transmembrane helix</keyword>
<feature type="transmembrane region" description="Helical" evidence="12">
    <location>
        <begin position="336"/>
        <end position="355"/>
    </location>
</feature>
<keyword evidence="5" id="KW-0813">Transport</keyword>
<organism evidence="13 14">
    <name type="scientific">Marichromatium gracile</name>
    <name type="common">Chromatium gracile</name>
    <dbReference type="NCBI Taxonomy" id="1048"/>
    <lineage>
        <taxon>Bacteria</taxon>
        <taxon>Pseudomonadati</taxon>
        <taxon>Pseudomonadota</taxon>
        <taxon>Gammaproteobacteria</taxon>
        <taxon>Chromatiales</taxon>
        <taxon>Chromatiaceae</taxon>
        <taxon>Marichromatium</taxon>
    </lineage>
</organism>
<comment type="subunit">
    <text evidence="11">Component of the lipopolysaccharide transport and assembly complex. The LptBFG transporter is composed of two ATP-binding proteins (LptB) and two transmembrane proteins (LptF and LptG).</text>
</comment>
<name>A0A4V2W9J3_MARGR</name>
<evidence type="ECO:0000313" key="13">
    <source>
        <dbReference type="EMBL" id="TCW35630.1"/>
    </source>
</evidence>
<feature type="transmembrane region" description="Helical" evidence="12">
    <location>
        <begin position="65"/>
        <end position="82"/>
    </location>
</feature>
<evidence type="ECO:0000256" key="1">
    <source>
        <dbReference type="ARBA" id="ARBA00002265"/>
    </source>
</evidence>